<dbReference type="InterPro" id="IPR011989">
    <property type="entry name" value="ARM-like"/>
</dbReference>
<reference evidence="1 2" key="1">
    <citation type="journal article" date="2018" name="Nat. Genet.">
        <title>The Rosa genome provides new insights in the design of modern roses.</title>
        <authorList>
            <person name="Bendahmane M."/>
        </authorList>
    </citation>
    <scope>NUCLEOTIDE SEQUENCE [LARGE SCALE GENOMIC DNA]</scope>
    <source>
        <strain evidence="2">cv. Old Blush</strain>
    </source>
</reference>
<proteinExistence type="predicted"/>
<dbReference type="PANTHER" id="PTHR46168:SF15">
    <property type="entry name" value="ARMADILLO REPEAT-CONTAINING DOMAIN-CONTAINING PROTEIN"/>
    <property type="match status" value="1"/>
</dbReference>
<dbReference type="AlphaFoldDB" id="A0A2P6PC64"/>
<dbReference type="STRING" id="74649.A0A2P6PC64"/>
<sequence length="137" mass="15484">MKWLLSVFESDDANLSLPPIASNDPILSWVLSYIATIQMGQLRDRVKAVSSLVSLARDNDQNKKIIVDEGGVTLLLKLLKEGSSVEEQNVEAYALFHIATNQERVWIIIEFNRILMIVSVLGESPMRVQMWKLNDTV</sequence>
<gene>
    <name evidence="1" type="ORF">RchiOBHm_Chr7g0218041</name>
</gene>
<name>A0A2P6PC64_ROSCH</name>
<dbReference type="PANTHER" id="PTHR46168">
    <property type="entry name" value="ARMADILLO REPEAT ONLY 4"/>
    <property type="match status" value="1"/>
</dbReference>
<dbReference type="InterPro" id="IPR016024">
    <property type="entry name" value="ARM-type_fold"/>
</dbReference>
<dbReference type="Gramene" id="PRQ19517">
    <property type="protein sequence ID" value="PRQ19517"/>
    <property type="gene ID" value="RchiOBHm_Chr7g0218041"/>
</dbReference>
<dbReference type="Proteomes" id="UP000238479">
    <property type="component" value="Chromosome 7"/>
</dbReference>
<comment type="caution">
    <text evidence="1">The sequence shown here is derived from an EMBL/GenBank/DDBJ whole genome shotgun (WGS) entry which is preliminary data.</text>
</comment>
<dbReference type="EMBL" id="PDCK01000045">
    <property type="protein sequence ID" value="PRQ19517.1"/>
    <property type="molecule type" value="Genomic_DNA"/>
</dbReference>
<evidence type="ECO:0000313" key="2">
    <source>
        <dbReference type="Proteomes" id="UP000238479"/>
    </source>
</evidence>
<keyword evidence="2" id="KW-1185">Reference proteome</keyword>
<dbReference type="Gene3D" id="1.25.10.10">
    <property type="entry name" value="Leucine-rich Repeat Variant"/>
    <property type="match status" value="1"/>
</dbReference>
<evidence type="ECO:0000313" key="1">
    <source>
        <dbReference type="EMBL" id="PRQ19517.1"/>
    </source>
</evidence>
<protein>
    <submittedName>
        <fullName evidence="1">Uncharacterized protein</fullName>
    </submittedName>
</protein>
<dbReference type="SUPFAM" id="SSF48371">
    <property type="entry name" value="ARM repeat"/>
    <property type="match status" value="1"/>
</dbReference>
<accession>A0A2P6PC64</accession>
<organism evidence="1 2">
    <name type="scientific">Rosa chinensis</name>
    <name type="common">China rose</name>
    <dbReference type="NCBI Taxonomy" id="74649"/>
    <lineage>
        <taxon>Eukaryota</taxon>
        <taxon>Viridiplantae</taxon>
        <taxon>Streptophyta</taxon>
        <taxon>Embryophyta</taxon>
        <taxon>Tracheophyta</taxon>
        <taxon>Spermatophyta</taxon>
        <taxon>Magnoliopsida</taxon>
        <taxon>eudicotyledons</taxon>
        <taxon>Gunneridae</taxon>
        <taxon>Pentapetalae</taxon>
        <taxon>rosids</taxon>
        <taxon>fabids</taxon>
        <taxon>Rosales</taxon>
        <taxon>Rosaceae</taxon>
        <taxon>Rosoideae</taxon>
        <taxon>Rosoideae incertae sedis</taxon>
        <taxon>Rosa</taxon>
    </lineage>
</organism>